<dbReference type="Pfam" id="PF02687">
    <property type="entry name" value="FtsX"/>
    <property type="match status" value="2"/>
</dbReference>
<evidence type="ECO:0000256" key="6">
    <source>
        <dbReference type="SAM" id="Phobius"/>
    </source>
</evidence>
<dbReference type="InterPro" id="IPR025857">
    <property type="entry name" value="MacB_PCD"/>
</dbReference>
<evidence type="ECO:0000256" key="2">
    <source>
        <dbReference type="ARBA" id="ARBA00022475"/>
    </source>
</evidence>
<dbReference type="EMBL" id="SEWF01000001">
    <property type="protein sequence ID" value="RYU97590.1"/>
    <property type="molecule type" value="Genomic_DNA"/>
</dbReference>
<feature type="domain" description="MacB-like periplasmic core" evidence="8">
    <location>
        <begin position="20"/>
        <end position="247"/>
    </location>
</feature>
<keyword evidence="5 6" id="KW-0472">Membrane</keyword>
<comment type="caution">
    <text evidence="9">The sequence shown here is derived from an EMBL/GenBank/DDBJ whole genome shotgun (WGS) entry which is preliminary data.</text>
</comment>
<dbReference type="RefSeq" id="WP_130018916.1">
    <property type="nucleotide sequence ID" value="NZ_SEWF01000001.1"/>
</dbReference>
<evidence type="ECO:0000259" key="8">
    <source>
        <dbReference type="Pfam" id="PF12704"/>
    </source>
</evidence>
<dbReference type="PANTHER" id="PTHR30572">
    <property type="entry name" value="MEMBRANE COMPONENT OF TRANSPORTER-RELATED"/>
    <property type="match status" value="1"/>
</dbReference>
<feature type="domain" description="MacB-like periplasmic core" evidence="8">
    <location>
        <begin position="517"/>
        <end position="637"/>
    </location>
</feature>
<keyword evidence="3 6" id="KW-0812">Transmembrane</keyword>
<feature type="transmembrane region" description="Helical" evidence="6">
    <location>
        <begin position="426"/>
        <end position="446"/>
    </location>
</feature>
<dbReference type="Proteomes" id="UP000293162">
    <property type="component" value="Unassembled WGS sequence"/>
</dbReference>
<feature type="transmembrane region" description="Helical" evidence="6">
    <location>
        <begin position="765"/>
        <end position="787"/>
    </location>
</feature>
<feature type="transmembrane region" description="Helical" evidence="6">
    <location>
        <begin position="21"/>
        <end position="42"/>
    </location>
</feature>
<dbReference type="AlphaFoldDB" id="A0A4V1ZDW6"/>
<feature type="transmembrane region" description="Helical" evidence="6">
    <location>
        <begin position="377"/>
        <end position="405"/>
    </location>
</feature>
<evidence type="ECO:0000256" key="3">
    <source>
        <dbReference type="ARBA" id="ARBA00022692"/>
    </source>
</evidence>
<keyword evidence="2" id="KW-1003">Cell membrane</keyword>
<feature type="transmembrane region" description="Helical" evidence="6">
    <location>
        <begin position="335"/>
        <end position="357"/>
    </location>
</feature>
<proteinExistence type="predicted"/>
<dbReference type="Pfam" id="PF12704">
    <property type="entry name" value="MacB_PCD"/>
    <property type="match status" value="2"/>
</dbReference>
<sequence length="804" mass="90317">MLKNYLKISWRNLMKRKFYTSVTVFGLSVGITFALLIGSFIWGEIKVNSELRNLENQYMIQSKWDKENMGGEITSLGPIGKALKENYPALVENYHRFDAVTTIVSKGDKVFREDIQLTDSTMLTMYGFPLLQGDPKTALNEPNTMVISKAHAIKYFGKTDVVGQTLRIESFSGEKRDFMVTGVLDDIPFNSVTNLVTQANKLPVLISFSNAAFMGRNGYDLWNNAYIVTYLELKKGVRKEDLDKPMKQLIATNASNEISSNLHPYLKPLKELHLDLANGLVKKTILTLGIVALFILLMAVVNFVNISIGNSSSRLKEIGVRKVLGSLKGQVLRQFLTESVIISLFSLLVSLLFYQLFRPYFAQMLQKDIVSLFSASPYFYLAAIALSLFIGVLSGLYPSLILANLPSVDSMKGKLKSVKENVMFRRVLLASQFTVALFVFGGATVISRQVSYFFNKDLGYNKEAVFSLRVPRDWSLRGVEKMETVRNEIAKLKEIKQGSISWEIPDGATGFSSAIYKAGQDSTKAFYAPTLVTDEKFAKTYQIPMAAGQYFHADRGTFQADRMVLNEAAIKALGFKNVQDAMGQQIRLHNLPQPFTIVGATKDFHFESMHKAIEPIAFMQLRDNTFYRYLSFRMNPGNLRESMANIEKKWKQLLPDAPFEYTFMDETLQKVYQSEIQLQKAAEVATTLAIIIVLLGILGMVSLSVVRRTKEIGIRKVLGASGISIVFLFLKEFLIVVALAIVIAFPLAALSMKSWLQNYAYRIDLTWGLFVWVGLAFVVMVVLLVGLQTLKAARLNPVKSLKSE</sequence>
<name>A0A4V1ZDW6_9BACT</name>
<dbReference type="InterPro" id="IPR050250">
    <property type="entry name" value="Macrolide_Exporter_MacB"/>
</dbReference>
<keyword evidence="4 6" id="KW-1133">Transmembrane helix</keyword>
<feature type="domain" description="ABC3 transporter permease C-terminal" evidence="7">
    <location>
        <begin position="290"/>
        <end position="405"/>
    </location>
</feature>
<dbReference type="InterPro" id="IPR003838">
    <property type="entry name" value="ABC3_permease_C"/>
</dbReference>
<dbReference type="PANTHER" id="PTHR30572:SF18">
    <property type="entry name" value="ABC-TYPE MACROLIDE FAMILY EXPORT SYSTEM PERMEASE COMPONENT 2"/>
    <property type="match status" value="1"/>
</dbReference>
<feature type="transmembrane region" description="Helical" evidence="6">
    <location>
        <begin position="718"/>
        <end position="745"/>
    </location>
</feature>
<evidence type="ECO:0000256" key="4">
    <source>
        <dbReference type="ARBA" id="ARBA00022989"/>
    </source>
</evidence>
<reference evidence="9 10" key="1">
    <citation type="submission" date="2019-02" db="EMBL/GenBank/DDBJ databases">
        <title>Bacterial novel species Emticicia sp. 17J42-9 isolated from soil.</title>
        <authorList>
            <person name="Jung H.-Y."/>
        </authorList>
    </citation>
    <scope>NUCLEOTIDE SEQUENCE [LARGE SCALE GENOMIC DNA]</scope>
    <source>
        <strain evidence="9 10">17J42-9</strain>
    </source>
</reference>
<dbReference type="GO" id="GO:0005886">
    <property type="term" value="C:plasma membrane"/>
    <property type="evidence" value="ECO:0007669"/>
    <property type="project" value="UniProtKB-SubCell"/>
</dbReference>
<feature type="transmembrane region" description="Helical" evidence="6">
    <location>
        <begin position="285"/>
        <end position="306"/>
    </location>
</feature>
<evidence type="ECO:0000256" key="5">
    <source>
        <dbReference type="ARBA" id="ARBA00023136"/>
    </source>
</evidence>
<accession>A0A4V1ZDW6</accession>
<dbReference type="OrthoDB" id="5933722at2"/>
<keyword evidence="10" id="KW-1185">Reference proteome</keyword>
<comment type="subcellular location">
    <subcellularLocation>
        <location evidence="1">Cell membrane</location>
        <topology evidence="1">Multi-pass membrane protein</topology>
    </subcellularLocation>
</comment>
<evidence type="ECO:0000259" key="7">
    <source>
        <dbReference type="Pfam" id="PF02687"/>
    </source>
</evidence>
<gene>
    <name evidence="9" type="ORF">EWM59_00265</name>
</gene>
<feature type="domain" description="ABC3 transporter permease C-terminal" evidence="7">
    <location>
        <begin position="685"/>
        <end position="797"/>
    </location>
</feature>
<feature type="transmembrane region" description="Helical" evidence="6">
    <location>
        <begin position="684"/>
        <end position="706"/>
    </location>
</feature>
<protein>
    <submittedName>
        <fullName evidence="9">ABC transporter permease</fullName>
    </submittedName>
</protein>
<evidence type="ECO:0000313" key="9">
    <source>
        <dbReference type="EMBL" id="RYU97590.1"/>
    </source>
</evidence>
<evidence type="ECO:0000256" key="1">
    <source>
        <dbReference type="ARBA" id="ARBA00004651"/>
    </source>
</evidence>
<dbReference type="GO" id="GO:0022857">
    <property type="term" value="F:transmembrane transporter activity"/>
    <property type="evidence" value="ECO:0007669"/>
    <property type="project" value="TreeGrafter"/>
</dbReference>
<evidence type="ECO:0000313" key="10">
    <source>
        <dbReference type="Proteomes" id="UP000293162"/>
    </source>
</evidence>
<organism evidence="9 10">
    <name type="scientific">Emticicia agri</name>
    <dbReference type="NCBI Taxonomy" id="2492393"/>
    <lineage>
        <taxon>Bacteria</taxon>
        <taxon>Pseudomonadati</taxon>
        <taxon>Bacteroidota</taxon>
        <taxon>Cytophagia</taxon>
        <taxon>Cytophagales</taxon>
        <taxon>Leadbetterellaceae</taxon>
        <taxon>Emticicia</taxon>
    </lineage>
</organism>